<evidence type="ECO:0000313" key="3">
    <source>
        <dbReference type="EMBL" id="OHA46720.1"/>
    </source>
</evidence>
<dbReference type="Gene3D" id="3.40.10.10">
    <property type="entry name" value="DNA Methylphosphotriester Repair Domain"/>
    <property type="match status" value="1"/>
</dbReference>
<keyword evidence="1" id="KW-0010">Activator</keyword>
<dbReference type="InterPro" id="IPR004026">
    <property type="entry name" value="Ada_DNA_repair_Zn-bd"/>
</dbReference>
<feature type="domain" description="Ada DNA repair metal-binding" evidence="2">
    <location>
        <begin position="24"/>
        <end position="69"/>
    </location>
</feature>
<evidence type="ECO:0000259" key="2">
    <source>
        <dbReference type="Pfam" id="PF02805"/>
    </source>
</evidence>
<protein>
    <recommendedName>
        <fullName evidence="2">Ada DNA repair metal-binding domain-containing protein</fullName>
    </recommendedName>
</protein>
<organism evidence="3 4">
    <name type="scientific">Candidatus Terrybacteria bacterium RIFCSPHIGHO2_01_FULL_43_35</name>
    <dbReference type="NCBI Taxonomy" id="1802361"/>
    <lineage>
        <taxon>Bacteria</taxon>
        <taxon>Candidatus Terryibacteriota</taxon>
    </lineage>
</organism>
<reference evidence="3 4" key="1">
    <citation type="journal article" date="2016" name="Nat. Commun.">
        <title>Thousands of microbial genomes shed light on interconnected biogeochemical processes in an aquifer system.</title>
        <authorList>
            <person name="Anantharaman K."/>
            <person name="Brown C.T."/>
            <person name="Hug L.A."/>
            <person name="Sharon I."/>
            <person name="Castelle C.J."/>
            <person name="Probst A.J."/>
            <person name="Thomas B.C."/>
            <person name="Singh A."/>
            <person name="Wilkins M.J."/>
            <person name="Karaoz U."/>
            <person name="Brodie E.L."/>
            <person name="Williams K.H."/>
            <person name="Hubbard S.S."/>
            <person name="Banfield J.F."/>
        </authorList>
    </citation>
    <scope>NUCLEOTIDE SEQUENCE [LARGE SCALE GENOMIC DNA]</scope>
</reference>
<dbReference type="GO" id="GO:0006355">
    <property type="term" value="P:regulation of DNA-templated transcription"/>
    <property type="evidence" value="ECO:0007669"/>
    <property type="project" value="InterPro"/>
</dbReference>
<proteinExistence type="predicted"/>
<dbReference type="Pfam" id="PF02805">
    <property type="entry name" value="Ada_Zn_binding"/>
    <property type="match status" value="1"/>
</dbReference>
<dbReference type="SUPFAM" id="SSF57884">
    <property type="entry name" value="Ada DNA repair protein, N-terminal domain (N-Ada 10)"/>
    <property type="match status" value="1"/>
</dbReference>
<dbReference type="InterPro" id="IPR035451">
    <property type="entry name" value="Ada-like_dom_sf"/>
</dbReference>
<dbReference type="AlphaFoldDB" id="A0A1G2PEE7"/>
<evidence type="ECO:0000256" key="1">
    <source>
        <dbReference type="ARBA" id="ARBA00023159"/>
    </source>
</evidence>
<dbReference type="GO" id="GO:0003677">
    <property type="term" value="F:DNA binding"/>
    <property type="evidence" value="ECO:0007669"/>
    <property type="project" value="InterPro"/>
</dbReference>
<dbReference type="GO" id="GO:0008270">
    <property type="term" value="F:zinc ion binding"/>
    <property type="evidence" value="ECO:0007669"/>
    <property type="project" value="InterPro"/>
</dbReference>
<accession>A0A1G2PEE7</accession>
<sequence length="77" mass="8757">MEKVYKILKDGVIVKSTVPGRYAGWKPGKIFGRLDCKSGLKMKKVNRVFFMSWEDAVAAGYRPCKKCRPAPQDNYSI</sequence>
<comment type="caution">
    <text evidence="3">The sequence shown here is derived from an EMBL/GenBank/DDBJ whole genome shotgun (WGS) entry which is preliminary data.</text>
</comment>
<dbReference type="Proteomes" id="UP000178869">
    <property type="component" value="Unassembled WGS sequence"/>
</dbReference>
<dbReference type="GO" id="GO:0006281">
    <property type="term" value="P:DNA repair"/>
    <property type="evidence" value="ECO:0007669"/>
    <property type="project" value="InterPro"/>
</dbReference>
<name>A0A1G2PEE7_9BACT</name>
<gene>
    <name evidence="3" type="ORF">A2828_02360</name>
</gene>
<evidence type="ECO:0000313" key="4">
    <source>
        <dbReference type="Proteomes" id="UP000178869"/>
    </source>
</evidence>
<dbReference type="GO" id="GO:0008168">
    <property type="term" value="F:methyltransferase activity"/>
    <property type="evidence" value="ECO:0007669"/>
    <property type="project" value="InterPro"/>
</dbReference>
<dbReference type="EMBL" id="MHSR01000013">
    <property type="protein sequence ID" value="OHA46720.1"/>
    <property type="molecule type" value="Genomic_DNA"/>
</dbReference>